<accession>A0A382NVI4</accession>
<protein>
    <submittedName>
        <fullName evidence="1">Uncharacterized protein</fullName>
    </submittedName>
</protein>
<dbReference type="EMBL" id="UINC01102598">
    <property type="protein sequence ID" value="SVC64345.1"/>
    <property type="molecule type" value="Genomic_DNA"/>
</dbReference>
<gene>
    <name evidence="1" type="ORF">METZ01_LOCUS317199</name>
</gene>
<dbReference type="AlphaFoldDB" id="A0A382NVI4"/>
<reference evidence="1" key="1">
    <citation type="submission" date="2018-05" db="EMBL/GenBank/DDBJ databases">
        <authorList>
            <person name="Lanie J.A."/>
            <person name="Ng W.-L."/>
            <person name="Kazmierczak K.M."/>
            <person name="Andrzejewski T.M."/>
            <person name="Davidsen T.M."/>
            <person name="Wayne K.J."/>
            <person name="Tettelin H."/>
            <person name="Glass J.I."/>
            <person name="Rusch D."/>
            <person name="Podicherti R."/>
            <person name="Tsui H.-C.T."/>
            <person name="Winkler M.E."/>
        </authorList>
    </citation>
    <scope>NUCLEOTIDE SEQUENCE</scope>
</reference>
<proteinExistence type="predicted"/>
<feature type="non-terminal residue" evidence="1">
    <location>
        <position position="45"/>
    </location>
</feature>
<name>A0A382NVI4_9ZZZZ</name>
<organism evidence="1">
    <name type="scientific">marine metagenome</name>
    <dbReference type="NCBI Taxonomy" id="408172"/>
    <lineage>
        <taxon>unclassified sequences</taxon>
        <taxon>metagenomes</taxon>
        <taxon>ecological metagenomes</taxon>
    </lineage>
</organism>
<sequence length="45" mass="5143">MNDKRQADPDPEETQEWLDALTSGLETQGVQRVQYLLPKLSVKLT</sequence>
<evidence type="ECO:0000313" key="1">
    <source>
        <dbReference type="EMBL" id="SVC64345.1"/>
    </source>
</evidence>